<accession>A0A382SFB1</accession>
<reference evidence="1" key="1">
    <citation type="submission" date="2018-05" db="EMBL/GenBank/DDBJ databases">
        <authorList>
            <person name="Lanie J.A."/>
            <person name="Ng W.-L."/>
            <person name="Kazmierczak K.M."/>
            <person name="Andrzejewski T.M."/>
            <person name="Davidsen T.M."/>
            <person name="Wayne K.J."/>
            <person name="Tettelin H."/>
            <person name="Glass J.I."/>
            <person name="Rusch D."/>
            <person name="Podicherti R."/>
            <person name="Tsui H.-C.T."/>
            <person name="Winkler M.E."/>
        </authorList>
    </citation>
    <scope>NUCLEOTIDE SEQUENCE</scope>
</reference>
<dbReference type="AlphaFoldDB" id="A0A382SFB1"/>
<gene>
    <name evidence="1" type="ORF">METZ01_LOCUS361448</name>
</gene>
<evidence type="ECO:0000313" key="1">
    <source>
        <dbReference type="EMBL" id="SVD08594.1"/>
    </source>
</evidence>
<sequence>MLGAALVYSALTLYAYHTQVVVYSQDLPPNIVCVKDNIPDAYLCIPDEDVPWYLELRDDITYP</sequence>
<dbReference type="EMBL" id="UINC01128679">
    <property type="protein sequence ID" value="SVD08594.1"/>
    <property type="molecule type" value="Genomic_DNA"/>
</dbReference>
<organism evidence="1">
    <name type="scientific">marine metagenome</name>
    <dbReference type="NCBI Taxonomy" id="408172"/>
    <lineage>
        <taxon>unclassified sequences</taxon>
        <taxon>metagenomes</taxon>
        <taxon>ecological metagenomes</taxon>
    </lineage>
</organism>
<name>A0A382SFB1_9ZZZZ</name>
<protein>
    <submittedName>
        <fullName evidence="1">Uncharacterized protein</fullName>
    </submittedName>
</protein>
<proteinExistence type="predicted"/>